<sequence length="304" mass="34984">MKFGSSLLIASWIWLVALNTAADPVELRIPKPRSELDTAHNYYTDLLRKALAKAANGRPIPTLLPTMQMEQDRAVQELVRGRTIDIFWMGADQNRNRALRVIPIPLERGLMGYRQFIVHRQRVAEFDRVQSLADLQKFSACQGTHWPDTDILRAARLTVKTSTGYENLFKQVAAGRCDYFPRGFHEIRIEMSKRADEFPELVAYEPLILHYPFAVYFYVRQDNQVLADWVQQGLEKMIDDGELLAHLQQHQHTRRAFPLSAESPRRLIELPHNQLPDAGTFNLPRYWFHAADFTAAESSGSQTP</sequence>
<accession>A0ABV7FG86</accession>
<evidence type="ECO:0000313" key="3">
    <source>
        <dbReference type="Proteomes" id="UP001595555"/>
    </source>
</evidence>
<comment type="caution">
    <text evidence="2">The sequence shown here is derived from an EMBL/GenBank/DDBJ whole genome shotgun (WGS) entry which is preliminary data.</text>
</comment>
<dbReference type="Proteomes" id="UP001595555">
    <property type="component" value="Unassembled WGS sequence"/>
</dbReference>
<feature type="chain" id="PRO_5046123433" evidence="1">
    <location>
        <begin position="23"/>
        <end position="304"/>
    </location>
</feature>
<evidence type="ECO:0000313" key="2">
    <source>
        <dbReference type="EMBL" id="MFC3116245.1"/>
    </source>
</evidence>
<dbReference type="RefSeq" id="WP_378119320.1">
    <property type="nucleotide sequence ID" value="NZ_JBHRTF010000004.1"/>
</dbReference>
<proteinExistence type="predicted"/>
<reference evidence="3" key="1">
    <citation type="journal article" date="2019" name="Int. J. Syst. Evol. Microbiol.">
        <title>The Global Catalogue of Microorganisms (GCM) 10K type strain sequencing project: providing services to taxonomists for standard genome sequencing and annotation.</title>
        <authorList>
            <consortium name="The Broad Institute Genomics Platform"/>
            <consortium name="The Broad Institute Genome Sequencing Center for Infectious Disease"/>
            <person name="Wu L."/>
            <person name="Ma J."/>
        </authorList>
    </citation>
    <scope>NUCLEOTIDE SEQUENCE [LARGE SCALE GENOMIC DNA]</scope>
    <source>
        <strain evidence="3">KCTC 52237</strain>
    </source>
</reference>
<name>A0ABV7FG86_9GAMM</name>
<dbReference type="EMBL" id="JBHRTF010000004">
    <property type="protein sequence ID" value="MFC3116245.1"/>
    <property type="molecule type" value="Genomic_DNA"/>
</dbReference>
<dbReference type="SUPFAM" id="SSF53850">
    <property type="entry name" value="Periplasmic binding protein-like II"/>
    <property type="match status" value="1"/>
</dbReference>
<evidence type="ECO:0000256" key="1">
    <source>
        <dbReference type="SAM" id="SignalP"/>
    </source>
</evidence>
<organism evidence="2 3">
    <name type="scientific">Cellvibrio fontiphilus</name>
    <dbReference type="NCBI Taxonomy" id="1815559"/>
    <lineage>
        <taxon>Bacteria</taxon>
        <taxon>Pseudomonadati</taxon>
        <taxon>Pseudomonadota</taxon>
        <taxon>Gammaproteobacteria</taxon>
        <taxon>Cellvibrionales</taxon>
        <taxon>Cellvibrionaceae</taxon>
        <taxon>Cellvibrio</taxon>
    </lineage>
</organism>
<dbReference type="Gene3D" id="3.40.190.10">
    <property type="entry name" value="Periplasmic binding protein-like II"/>
    <property type="match status" value="2"/>
</dbReference>
<feature type="signal peptide" evidence="1">
    <location>
        <begin position="1"/>
        <end position="22"/>
    </location>
</feature>
<keyword evidence="3" id="KW-1185">Reference proteome</keyword>
<keyword evidence="1" id="KW-0732">Signal</keyword>
<gene>
    <name evidence="2" type="ORF">ACFODX_11805</name>
</gene>
<protein>
    <submittedName>
        <fullName evidence="2">Substrate-binding periplasmic protein</fullName>
    </submittedName>
</protein>